<dbReference type="InterPro" id="IPR011701">
    <property type="entry name" value="MFS"/>
</dbReference>
<dbReference type="Proteomes" id="UP000510686">
    <property type="component" value="Chromosome 7"/>
</dbReference>
<dbReference type="Pfam" id="PF07690">
    <property type="entry name" value="MFS_1"/>
    <property type="match status" value="1"/>
</dbReference>
<evidence type="ECO:0000256" key="2">
    <source>
        <dbReference type="ARBA" id="ARBA00008335"/>
    </source>
</evidence>
<feature type="transmembrane region" description="Helical" evidence="8">
    <location>
        <begin position="241"/>
        <end position="263"/>
    </location>
</feature>
<dbReference type="EMBL" id="CP058938">
    <property type="protein sequence ID" value="QLI74633.1"/>
    <property type="molecule type" value="Genomic_DNA"/>
</dbReference>
<keyword evidence="4 8" id="KW-0812">Transmembrane</keyword>
<keyword evidence="3" id="KW-0813">Transport</keyword>
<name>A0A7D5V5V7_9HYPO</name>
<feature type="transmembrane region" description="Helical" evidence="8">
    <location>
        <begin position="298"/>
        <end position="317"/>
    </location>
</feature>
<evidence type="ECO:0000256" key="5">
    <source>
        <dbReference type="ARBA" id="ARBA00022989"/>
    </source>
</evidence>
<dbReference type="GeneID" id="26243422"/>
<dbReference type="GO" id="GO:0005886">
    <property type="term" value="C:plasma membrane"/>
    <property type="evidence" value="ECO:0007669"/>
    <property type="project" value="TreeGrafter"/>
</dbReference>
<evidence type="ECO:0000256" key="4">
    <source>
        <dbReference type="ARBA" id="ARBA00022692"/>
    </source>
</evidence>
<keyword evidence="6 8" id="KW-0472">Membrane</keyword>
<dbReference type="KEGG" id="mbrn:26243422"/>
<dbReference type="AlphaFoldDB" id="A0A7D5V5V7"/>
<evidence type="ECO:0000313" key="10">
    <source>
        <dbReference type="Proteomes" id="UP000510686"/>
    </source>
</evidence>
<accession>A0A7D5V5V7</accession>
<sequence length="608" mass="66919">MHTTKNADPRTPGQAGLFPPADAAEEFKSKPGHGHGQEAFPSDADNASLEEKNEREVQQHPQEVTASAELGVQKAEAAALVWTKKTVYCTYAWIWLCFFMLAFQQAILFNVTATAYADFASAPAIATASILSNIIGGVLKLPIAKTLNIWGRAEGYLVFFGVYLLGMVILASSGGPDSYAAGYVFYWIGYDAIYLILDIFVADTSGLQNRAFAFSFVSTPFICTAFTGPLAAQAFLRHSTWRWAIGCFAIIQPFVFVPLAVVFKFYQKKAERLGIYKHQPSGRTALQSVLHYVHEFDVVGAVILMAAFVLFLLPFSLVSYGRATYASATFIAMVVAGIVLFPVFAAWEKWFARTHFIRWELFRQRTVLGACCMAALSFFSFYSWDLNFYSFVLVVYNLSYSDTGYMTQIYNVGSCFWGVVFGLWVKYTKHFKWTVLGFGLPLMILGAGLMIHFRGQDADIGYIVMCQIFIAFGGGTIVIGNSMAVMAASDRDGVPMMLAVLNLFASIGGAIGDAVSVAIYSSTFPEALRSRIPQDMADQVDKIYLGGYLAQVTYPVGSPTRDAINYAWGQSQRYGSIAATAILTLGIPAIAIWKNYRVDKKQNKGTVI</sequence>
<dbReference type="Gene3D" id="1.20.1250.20">
    <property type="entry name" value="MFS general substrate transporter like domains"/>
    <property type="match status" value="2"/>
</dbReference>
<feature type="transmembrane region" description="Helical" evidence="8">
    <location>
        <begin position="92"/>
        <end position="116"/>
    </location>
</feature>
<dbReference type="PANTHER" id="PTHR23501">
    <property type="entry name" value="MAJOR FACILITATOR SUPERFAMILY"/>
    <property type="match status" value="1"/>
</dbReference>
<evidence type="ECO:0000256" key="3">
    <source>
        <dbReference type="ARBA" id="ARBA00022448"/>
    </source>
</evidence>
<evidence type="ECO:0000256" key="1">
    <source>
        <dbReference type="ARBA" id="ARBA00004141"/>
    </source>
</evidence>
<evidence type="ECO:0000256" key="6">
    <source>
        <dbReference type="ARBA" id="ARBA00023136"/>
    </source>
</evidence>
<feature type="transmembrane region" description="Helical" evidence="8">
    <location>
        <begin position="122"/>
        <end position="143"/>
    </location>
</feature>
<dbReference type="InterPro" id="IPR036259">
    <property type="entry name" value="MFS_trans_sf"/>
</dbReference>
<feature type="transmembrane region" description="Helical" evidence="8">
    <location>
        <begin position="435"/>
        <end position="454"/>
    </location>
</feature>
<feature type="compositionally biased region" description="Basic and acidic residues" evidence="7">
    <location>
        <begin position="49"/>
        <end position="58"/>
    </location>
</feature>
<dbReference type="SUPFAM" id="SSF103473">
    <property type="entry name" value="MFS general substrate transporter"/>
    <property type="match status" value="1"/>
</dbReference>
<feature type="transmembrane region" description="Helical" evidence="8">
    <location>
        <begin position="323"/>
        <end position="347"/>
    </location>
</feature>
<organism evidence="9 10">
    <name type="scientific">Metarhizium brunneum</name>
    <dbReference type="NCBI Taxonomy" id="500148"/>
    <lineage>
        <taxon>Eukaryota</taxon>
        <taxon>Fungi</taxon>
        <taxon>Dikarya</taxon>
        <taxon>Ascomycota</taxon>
        <taxon>Pezizomycotina</taxon>
        <taxon>Sordariomycetes</taxon>
        <taxon>Hypocreomycetidae</taxon>
        <taxon>Hypocreales</taxon>
        <taxon>Clavicipitaceae</taxon>
        <taxon>Metarhizium</taxon>
    </lineage>
</organism>
<evidence type="ECO:0000256" key="8">
    <source>
        <dbReference type="SAM" id="Phobius"/>
    </source>
</evidence>
<feature type="transmembrane region" description="Helical" evidence="8">
    <location>
        <begin position="460"/>
        <end position="484"/>
    </location>
</feature>
<dbReference type="PANTHER" id="PTHR23501:SF107">
    <property type="entry name" value="TRANSPORTER, PUTATIVE (AFU_ORTHOLOGUE AFUA_7G04730)-RELATED"/>
    <property type="match status" value="1"/>
</dbReference>
<feature type="transmembrane region" description="Helical" evidence="8">
    <location>
        <begin position="212"/>
        <end position="235"/>
    </location>
</feature>
<keyword evidence="5 8" id="KW-1133">Transmembrane helix</keyword>
<keyword evidence="10" id="KW-1185">Reference proteome</keyword>
<dbReference type="FunFam" id="1.20.1250.20:FF:000284">
    <property type="entry name" value="Siderophore iron transporter mirB"/>
    <property type="match status" value="1"/>
</dbReference>
<feature type="transmembrane region" description="Helical" evidence="8">
    <location>
        <begin position="496"/>
        <end position="520"/>
    </location>
</feature>
<dbReference type="RefSeq" id="XP_014544035.1">
    <property type="nucleotide sequence ID" value="XM_014688549.1"/>
</dbReference>
<comment type="subcellular location">
    <subcellularLocation>
        <location evidence="1">Membrane</location>
        <topology evidence="1">Multi-pass membrane protein</topology>
    </subcellularLocation>
</comment>
<comment type="similarity">
    <text evidence="2">Belongs to the major facilitator superfamily.</text>
</comment>
<feature type="transmembrane region" description="Helical" evidence="8">
    <location>
        <begin position="155"/>
        <end position="174"/>
    </location>
</feature>
<feature type="transmembrane region" description="Helical" evidence="8">
    <location>
        <begin position="180"/>
        <end position="200"/>
    </location>
</feature>
<feature type="region of interest" description="Disordered" evidence="7">
    <location>
        <begin position="1"/>
        <end position="62"/>
    </location>
</feature>
<dbReference type="OrthoDB" id="4078873at2759"/>
<evidence type="ECO:0000256" key="7">
    <source>
        <dbReference type="SAM" id="MobiDB-lite"/>
    </source>
</evidence>
<evidence type="ECO:0000313" key="9">
    <source>
        <dbReference type="EMBL" id="QLI74633.1"/>
    </source>
</evidence>
<proteinExistence type="inferred from homology"/>
<protein>
    <submittedName>
        <fullName evidence="9">Siderochrome iron transporter 2</fullName>
    </submittedName>
</protein>
<gene>
    <name evidence="9" type="primary">sit2</name>
    <name evidence="9" type="ORF">G6M90_00g108100</name>
</gene>
<feature type="transmembrane region" description="Helical" evidence="8">
    <location>
        <begin position="404"/>
        <end position="423"/>
    </location>
</feature>
<dbReference type="GO" id="GO:0022857">
    <property type="term" value="F:transmembrane transporter activity"/>
    <property type="evidence" value="ECO:0007669"/>
    <property type="project" value="InterPro"/>
</dbReference>
<feature type="transmembrane region" description="Helical" evidence="8">
    <location>
        <begin position="367"/>
        <end position="384"/>
    </location>
</feature>
<feature type="transmembrane region" description="Helical" evidence="8">
    <location>
        <begin position="574"/>
        <end position="593"/>
    </location>
</feature>
<reference evidence="9 10" key="1">
    <citation type="submission" date="2020-07" db="EMBL/GenBank/DDBJ databases">
        <title>Telomere length de novo assembly of all 7 chromosomes of the fungus, Metarhizium brunneum, using a novel assembly pipeline.</title>
        <authorList>
            <person name="Saud z."/>
            <person name="Kortsinoglou A."/>
            <person name="Kouvelis V.N."/>
            <person name="Butt T.M."/>
        </authorList>
    </citation>
    <scope>NUCLEOTIDE SEQUENCE [LARGE SCALE GENOMIC DNA]</scope>
    <source>
        <strain evidence="9 10">4556</strain>
    </source>
</reference>